<protein>
    <recommendedName>
        <fullName evidence="8">demethylphylloquinone reductase</fullName>
        <ecNumber evidence="8">1.6.5.12</ecNumber>
    </recommendedName>
</protein>
<gene>
    <name evidence="10" type="ORF">C7H19_01570</name>
</gene>
<comment type="catalytic activity">
    <reaction evidence="7">
        <text>demethylphylloquinone + NADPH + H(+) = demethylphylloquinol + NADP(+)</text>
        <dbReference type="Rhea" id="RHEA:47744"/>
        <dbReference type="ChEBI" id="CHEBI:15378"/>
        <dbReference type="ChEBI" id="CHEBI:31087"/>
        <dbReference type="ChEBI" id="CHEBI:57783"/>
        <dbReference type="ChEBI" id="CHEBI:58349"/>
        <dbReference type="ChEBI" id="CHEBI:87844"/>
        <dbReference type="EC" id="1.6.5.12"/>
    </reaction>
</comment>
<dbReference type="Proteomes" id="UP000239001">
    <property type="component" value="Unassembled WGS sequence"/>
</dbReference>
<evidence type="ECO:0000256" key="6">
    <source>
        <dbReference type="ARBA" id="ARBA00023002"/>
    </source>
</evidence>
<dbReference type="AlphaFoldDB" id="A0A2T1M3T4"/>
<dbReference type="PANTHER" id="PTHR42913">
    <property type="entry name" value="APOPTOSIS-INDUCING FACTOR 1"/>
    <property type="match status" value="1"/>
</dbReference>
<dbReference type="PANTHER" id="PTHR42913:SF4">
    <property type="entry name" value="ALTERNATIVE NAD(P)H-UBIQUINONE OXIDOREDUCTASE C1, CHLOROPLASTIC_MITOCHONDRIAL"/>
    <property type="match status" value="1"/>
</dbReference>
<proteinExistence type="inferred from homology"/>
<keyword evidence="3" id="KW-0285">Flavoprotein</keyword>
<comment type="cofactor">
    <cofactor evidence="1">
        <name>FAD</name>
        <dbReference type="ChEBI" id="CHEBI:57692"/>
    </cofactor>
</comment>
<dbReference type="RefSeq" id="WP_106455124.1">
    <property type="nucleotide sequence ID" value="NZ_PXOH01000001.1"/>
</dbReference>
<dbReference type="EMBL" id="PXOH01000001">
    <property type="protein sequence ID" value="PSF39504.1"/>
    <property type="molecule type" value="Genomic_DNA"/>
</dbReference>
<evidence type="ECO:0000313" key="10">
    <source>
        <dbReference type="EMBL" id="PSF39504.1"/>
    </source>
</evidence>
<keyword evidence="6" id="KW-0560">Oxidoreductase</keyword>
<evidence type="ECO:0000313" key="11">
    <source>
        <dbReference type="Proteomes" id="UP000239001"/>
    </source>
</evidence>
<evidence type="ECO:0000256" key="5">
    <source>
        <dbReference type="ARBA" id="ARBA00022857"/>
    </source>
</evidence>
<dbReference type="InterPro" id="IPR036188">
    <property type="entry name" value="FAD/NAD-bd_sf"/>
</dbReference>
<comment type="similarity">
    <text evidence="2">Belongs to the NADH dehydrogenase family.</text>
</comment>
<evidence type="ECO:0000256" key="4">
    <source>
        <dbReference type="ARBA" id="ARBA00022827"/>
    </source>
</evidence>
<keyword evidence="5" id="KW-0521">NADP</keyword>
<dbReference type="GO" id="GO:0003955">
    <property type="term" value="F:NAD(P)H dehydrogenase (quinone) activity"/>
    <property type="evidence" value="ECO:0007669"/>
    <property type="project" value="TreeGrafter"/>
</dbReference>
<reference evidence="10 11" key="1">
    <citation type="submission" date="2018-03" db="EMBL/GenBank/DDBJ databases">
        <title>The ancient ancestry and fast evolution of plastids.</title>
        <authorList>
            <person name="Moore K.R."/>
            <person name="Magnabosco C."/>
            <person name="Momper L."/>
            <person name="Gold D.A."/>
            <person name="Bosak T."/>
            <person name="Fournier G.P."/>
        </authorList>
    </citation>
    <scope>NUCLEOTIDE SEQUENCE [LARGE SCALE GENOMIC DNA]</scope>
    <source>
        <strain evidence="10 11">CCALA 016</strain>
    </source>
</reference>
<dbReference type="FunFam" id="3.50.50.100:FF:000010">
    <property type="entry name" value="Alternative NAD(P)H-ubiquinone oxidoreductase C1, chloroplastic/mitochondrial"/>
    <property type="match status" value="1"/>
</dbReference>
<name>A0A2T1M3T4_9CHRO</name>
<evidence type="ECO:0000259" key="9">
    <source>
        <dbReference type="Pfam" id="PF07992"/>
    </source>
</evidence>
<organism evidence="10 11">
    <name type="scientific">Aphanothece hegewaldii CCALA 016</name>
    <dbReference type="NCBI Taxonomy" id="2107694"/>
    <lineage>
        <taxon>Bacteria</taxon>
        <taxon>Bacillati</taxon>
        <taxon>Cyanobacteriota</taxon>
        <taxon>Cyanophyceae</taxon>
        <taxon>Oscillatoriophycideae</taxon>
        <taxon>Chroococcales</taxon>
        <taxon>Aphanothecaceae</taxon>
        <taxon>Aphanothece</taxon>
    </lineage>
</organism>
<sequence>MSEQPKQICILGGGFGGLYTALRLSQLPWDSSQKPSIFLIDKSDRFLFSPLLYEVITKEMQSWEVAPPFVELLADTSVNFHQGIVTGIDLDNRQIQIDNRPNMAYDQLVIAMGGQTPLVGVSGAKDYAIPFRTLEDAYRLGEKLRDLEQSTREKIRVAVVGGGYSGIEIACKVADRLGERGRLRIIEKGDAILRNSPEHNRITAQKALEKRFIWQDLETSITEITADSISLEYKGEVTNLPVDVVIWTVGSQISDLIGNLSLQHNQQKQITINPFLQAIDHPHIYVLGDVADCQDVTGQKVPPTAQVAIQQADYCAWNIWANLNNRPLLPFRYQALGEMLTLGIDDATINGFGLKLDGEIAHLARRLIYLYRLPTLKHQLNVGLSWITQPILDFFN</sequence>
<dbReference type="PRINTS" id="PR00368">
    <property type="entry name" value="FADPNR"/>
</dbReference>
<evidence type="ECO:0000256" key="8">
    <source>
        <dbReference type="ARBA" id="ARBA00066844"/>
    </source>
</evidence>
<evidence type="ECO:0000256" key="2">
    <source>
        <dbReference type="ARBA" id="ARBA00005272"/>
    </source>
</evidence>
<evidence type="ECO:0000256" key="7">
    <source>
        <dbReference type="ARBA" id="ARBA00052971"/>
    </source>
</evidence>
<dbReference type="PRINTS" id="PR00411">
    <property type="entry name" value="PNDRDTASEI"/>
</dbReference>
<dbReference type="InterPro" id="IPR023753">
    <property type="entry name" value="FAD/NAD-binding_dom"/>
</dbReference>
<dbReference type="SUPFAM" id="SSF51905">
    <property type="entry name" value="FAD/NAD(P)-binding domain"/>
    <property type="match status" value="2"/>
</dbReference>
<dbReference type="EC" id="1.6.5.12" evidence="8"/>
<dbReference type="InterPro" id="IPR051169">
    <property type="entry name" value="NADH-Q_oxidoreductase"/>
</dbReference>
<comment type="caution">
    <text evidence="10">The sequence shown here is derived from an EMBL/GenBank/DDBJ whole genome shotgun (WGS) entry which is preliminary data.</text>
</comment>
<keyword evidence="4" id="KW-0274">FAD</keyword>
<dbReference type="Gene3D" id="3.50.50.100">
    <property type="match status" value="1"/>
</dbReference>
<dbReference type="Pfam" id="PF07992">
    <property type="entry name" value="Pyr_redox_2"/>
    <property type="match status" value="1"/>
</dbReference>
<evidence type="ECO:0000256" key="1">
    <source>
        <dbReference type="ARBA" id="ARBA00001974"/>
    </source>
</evidence>
<dbReference type="OrthoDB" id="9781621at2"/>
<evidence type="ECO:0000256" key="3">
    <source>
        <dbReference type="ARBA" id="ARBA00022630"/>
    </source>
</evidence>
<accession>A0A2T1M3T4</accession>
<keyword evidence="11" id="KW-1185">Reference proteome</keyword>
<feature type="domain" description="FAD/NAD(P)-binding" evidence="9">
    <location>
        <begin position="7"/>
        <end position="312"/>
    </location>
</feature>
<reference evidence="10 11" key="2">
    <citation type="submission" date="2018-03" db="EMBL/GenBank/DDBJ databases">
        <authorList>
            <person name="Keele B.F."/>
        </authorList>
    </citation>
    <scope>NUCLEOTIDE SEQUENCE [LARGE SCALE GENOMIC DNA]</scope>
    <source>
        <strain evidence="10 11">CCALA 016</strain>
    </source>
</reference>
<dbReference type="GO" id="GO:0019646">
    <property type="term" value="P:aerobic electron transport chain"/>
    <property type="evidence" value="ECO:0007669"/>
    <property type="project" value="TreeGrafter"/>
</dbReference>